<evidence type="ECO:0000256" key="2">
    <source>
        <dbReference type="ARBA" id="ARBA00022692"/>
    </source>
</evidence>
<sequence length="414" mass="46179">MLIEFRVNYLINKNQVHAIFGPLTQQEAALFSGFDDEAYKGIPIISLSPAVTYSMLLLEEPTSLIQMSNDVNSQTQCVAALIGYFKWRKVIALYKISNSLSNVDSGLITYLSDSLKVVDSTVEYHLAFPPLFSVSNSKSLIKEELEKLRTKNVKVFVVVQCSLHFGLVLFEMATGMGMIGKGYVWIISDNMASLLDSIEPSVLLNMQESSTLSSGESTDQNILKKKDIQVLAHMLSRLIDATWATAKAMQKLSGSNSSELVKNILLSDFEGLSGKVIFKNGMLYQRPTFRINNVIGKSYREVSFWSPEFGFSEDLVEYNWVKLKIGNGLGGALESIWWPGGGVDKPLKIGVPARDAFNQFVTVNFNQERNETLIGGFSVHVFEAVVRQLPYYLPYVLVPFYGTYDEMVVGVSNK</sequence>
<dbReference type="Gene3D" id="3.40.50.2300">
    <property type="match status" value="1"/>
</dbReference>
<dbReference type="InterPro" id="IPR028082">
    <property type="entry name" value="Peripla_BP_I"/>
</dbReference>
<dbReference type="STRING" id="4072.A0A2G2Y0D4"/>
<evidence type="ECO:0000313" key="7">
    <source>
        <dbReference type="Proteomes" id="UP000222542"/>
    </source>
</evidence>
<feature type="domain" description="Receptor ligand binding region" evidence="5">
    <location>
        <begin position="10"/>
        <end position="295"/>
    </location>
</feature>
<dbReference type="AlphaFoldDB" id="A0A2G2Y0D4"/>
<dbReference type="Gramene" id="PHT63204">
    <property type="protein sequence ID" value="PHT63204"/>
    <property type="gene ID" value="T459_32919"/>
</dbReference>
<reference evidence="6 7" key="2">
    <citation type="journal article" date="2017" name="Genome Biol.">
        <title>New reference genome sequences of hot pepper reveal the massive evolution of plant disease-resistance genes by retroduplication.</title>
        <authorList>
            <person name="Kim S."/>
            <person name="Park J."/>
            <person name="Yeom S.I."/>
            <person name="Kim Y.M."/>
            <person name="Seo E."/>
            <person name="Kim K.T."/>
            <person name="Kim M.S."/>
            <person name="Lee J.M."/>
            <person name="Cheong K."/>
            <person name="Shin H.S."/>
            <person name="Kim S.B."/>
            <person name="Han K."/>
            <person name="Lee J."/>
            <person name="Park M."/>
            <person name="Lee H.A."/>
            <person name="Lee H.Y."/>
            <person name="Lee Y."/>
            <person name="Oh S."/>
            <person name="Lee J.H."/>
            <person name="Choi E."/>
            <person name="Choi E."/>
            <person name="Lee S.E."/>
            <person name="Jeon J."/>
            <person name="Kim H."/>
            <person name="Choi G."/>
            <person name="Song H."/>
            <person name="Lee J."/>
            <person name="Lee S.C."/>
            <person name="Kwon J.K."/>
            <person name="Lee H.Y."/>
            <person name="Koo N."/>
            <person name="Hong Y."/>
            <person name="Kim R.W."/>
            <person name="Kang W.H."/>
            <person name="Huh J.H."/>
            <person name="Kang B.C."/>
            <person name="Yang T.J."/>
            <person name="Lee Y.H."/>
            <person name="Bennetzen J.L."/>
            <person name="Choi D."/>
        </authorList>
    </citation>
    <scope>NUCLEOTIDE SEQUENCE [LARGE SCALE GENOMIC DNA]</scope>
    <source>
        <strain evidence="7">cv. CM334</strain>
    </source>
</reference>
<dbReference type="PANTHER" id="PTHR34836:SF1">
    <property type="entry name" value="OS09G0428600 PROTEIN"/>
    <property type="match status" value="1"/>
</dbReference>
<evidence type="ECO:0000313" key="6">
    <source>
        <dbReference type="EMBL" id="PHT63204.1"/>
    </source>
</evidence>
<comment type="caution">
    <text evidence="6">The sequence shown here is derived from an EMBL/GenBank/DDBJ whole genome shotgun (WGS) entry which is preliminary data.</text>
</comment>
<dbReference type="EMBL" id="AYRZ02000042">
    <property type="protein sequence ID" value="PHT63204.1"/>
    <property type="molecule type" value="Genomic_DNA"/>
</dbReference>
<keyword evidence="2" id="KW-0812">Transmembrane</keyword>
<keyword evidence="3" id="KW-1133">Transmembrane helix</keyword>
<reference evidence="6 7" key="1">
    <citation type="journal article" date="2014" name="Nat. Genet.">
        <title>Genome sequence of the hot pepper provides insights into the evolution of pungency in Capsicum species.</title>
        <authorList>
            <person name="Kim S."/>
            <person name="Park M."/>
            <person name="Yeom S.I."/>
            <person name="Kim Y.M."/>
            <person name="Lee J.M."/>
            <person name="Lee H.A."/>
            <person name="Seo E."/>
            <person name="Choi J."/>
            <person name="Cheong K."/>
            <person name="Kim K.T."/>
            <person name="Jung K."/>
            <person name="Lee G.W."/>
            <person name="Oh S.K."/>
            <person name="Bae C."/>
            <person name="Kim S.B."/>
            <person name="Lee H.Y."/>
            <person name="Kim S.Y."/>
            <person name="Kim M.S."/>
            <person name="Kang B.C."/>
            <person name="Jo Y.D."/>
            <person name="Yang H.B."/>
            <person name="Jeong H.J."/>
            <person name="Kang W.H."/>
            <person name="Kwon J.K."/>
            <person name="Shin C."/>
            <person name="Lim J.Y."/>
            <person name="Park J.H."/>
            <person name="Huh J.H."/>
            <person name="Kim J.S."/>
            <person name="Kim B.D."/>
            <person name="Cohen O."/>
            <person name="Paran I."/>
            <person name="Suh M.C."/>
            <person name="Lee S.B."/>
            <person name="Kim Y.K."/>
            <person name="Shin Y."/>
            <person name="Noh S.J."/>
            <person name="Park J."/>
            <person name="Seo Y.S."/>
            <person name="Kwon S.Y."/>
            <person name="Kim H.A."/>
            <person name="Park J.M."/>
            <person name="Kim H.J."/>
            <person name="Choi S.B."/>
            <person name="Bosland P.W."/>
            <person name="Reeves G."/>
            <person name="Jo S.H."/>
            <person name="Lee B.W."/>
            <person name="Cho H.T."/>
            <person name="Choi H.S."/>
            <person name="Lee M.S."/>
            <person name="Yu Y."/>
            <person name="Do Choi Y."/>
            <person name="Park B.S."/>
            <person name="van Deynze A."/>
            <person name="Ashrafi H."/>
            <person name="Hill T."/>
            <person name="Kim W.T."/>
            <person name="Pai H.S."/>
            <person name="Ahn H.K."/>
            <person name="Yeam I."/>
            <person name="Giovannoni J.J."/>
            <person name="Rose J.K."/>
            <person name="Sorensen I."/>
            <person name="Lee S.J."/>
            <person name="Kim R.W."/>
            <person name="Choi I.Y."/>
            <person name="Choi B.S."/>
            <person name="Lim J.S."/>
            <person name="Lee Y.H."/>
            <person name="Choi D."/>
        </authorList>
    </citation>
    <scope>NUCLEOTIDE SEQUENCE [LARGE SCALE GENOMIC DNA]</scope>
    <source>
        <strain evidence="7">cv. CM334</strain>
    </source>
</reference>
<accession>A0A2G2Y0D4</accession>
<evidence type="ECO:0000256" key="3">
    <source>
        <dbReference type="ARBA" id="ARBA00022989"/>
    </source>
</evidence>
<dbReference type="PANTHER" id="PTHR34836">
    <property type="entry name" value="OS06G0188250 PROTEIN"/>
    <property type="match status" value="1"/>
</dbReference>
<dbReference type="InterPro" id="IPR001828">
    <property type="entry name" value="ANF_lig-bd_rcpt"/>
</dbReference>
<keyword evidence="4" id="KW-0472">Membrane</keyword>
<name>A0A2G2Y0D4_CAPAN</name>
<dbReference type="GO" id="GO:0016020">
    <property type="term" value="C:membrane"/>
    <property type="evidence" value="ECO:0007669"/>
    <property type="project" value="UniProtKB-SubCell"/>
</dbReference>
<dbReference type="Proteomes" id="UP000222542">
    <property type="component" value="Unassembled WGS sequence"/>
</dbReference>
<dbReference type="Gene3D" id="3.40.190.10">
    <property type="entry name" value="Periplasmic binding protein-like II"/>
    <property type="match status" value="1"/>
</dbReference>
<dbReference type="OMA" id="MANDIHI"/>
<dbReference type="Pfam" id="PF01094">
    <property type="entry name" value="ANF_receptor"/>
    <property type="match status" value="1"/>
</dbReference>
<evidence type="ECO:0000259" key="5">
    <source>
        <dbReference type="Pfam" id="PF01094"/>
    </source>
</evidence>
<keyword evidence="7" id="KW-1185">Reference proteome</keyword>
<gene>
    <name evidence="6" type="ORF">T459_32919</name>
</gene>
<evidence type="ECO:0000256" key="4">
    <source>
        <dbReference type="ARBA" id="ARBA00023136"/>
    </source>
</evidence>
<feature type="non-terminal residue" evidence="6">
    <location>
        <position position="414"/>
    </location>
</feature>
<comment type="subcellular location">
    <subcellularLocation>
        <location evidence="1">Membrane</location>
    </subcellularLocation>
</comment>
<proteinExistence type="predicted"/>
<evidence type="ECO:0000256" key="1">
    <source>
        <dbReference type="ARBA" id="ARBA00004370"/>
    </source>
</evidence>
<protein>
    <recommendedName>
        <fullName evidence="5">Receptor ligand binding region domain-containing protein</fullName>
    </recommendedName>
</protein>
<dbReference type="InterPro" id="IPR015683">
    <property type="entry name" value="Ionotropic_Glu_rcpt"/>
</dbReference>
<dbReference type="SUPFAM" id="SSF53822">
    <property type="entry name" value="Periplasmic binding protein-like I"/>
    <property type="match status" value="1"/>
</dbReference>
<organism evidence="6 7">
    <name type="scientific">Capsicum annuum</name>
    <name type="common">Capsicum pepper</name>
    <dbReference type="NCBI Taxonomy" id="4072"/>
    <lineage>
        <taxon>Eukaryota</taxon>
        <taxon>Viridiplantae</taxon>
        <taxon>Streptophyta</taxon>
        <taxon>Embryophyta</taxon>
        <taxon>Tracheophyta</taxon>
        <taxon>Spermatophyta</taxon>
        <taxon>Magnoliopsida</taxon>
        <taxon>eudicotyledons</taxon>
        <taxon>Gunneridae</taxon>
        <taxon>Pentapetalae</taxon>
        <taxon>asterids</taxon>
        <taxon>lamiids</taxon>
        <taxon>Solanales</taxon>
        <taxon>Solanaceae</taxon>
        <taxon>Solanoideae</taxon>
        <taxon>Capsiceae</taxon>
        <taxon>Capsicum</taxon>
    </lineage>
</organism>